<dbReference type="InterPro" id="IPR006886">
    <property type="entry name" value="RNA_pol_III_Rpc5"/>
</dbReference>
<keyword evidence="3" id="KW-1185">Reference proteome</keyword>
<gene>
    <name evidence="2" type="ORF">CYLTODRAFT_428784</name>
</gene>
<dbReference type="GO" id="GO:0005666">
    <property type="term" value="C:RNA polymerase III complex"/>
    <property type="evidence" value="ECO:0007669"/>
    <property type="project" value="TreeGrafter"/>
</dbReference>
<reference evidence="2 3" key="1">
    <citation type="journal article" date="2015" name="Fungal Genet. Biol.">
        <title>Evolution of novel wood decay mechanisms in Agaricales revealed by the genome sequences of Fistulina hepatica and Cylindrobasidium torrendii.</title>
        <authorList>
            <person name="Floudas D."/>
            <person name="Held B.W."/>
            <person name="Riley R."/>
            <person name="Nagy L.G."/>
            <person name="Koehler G."/>
            <person name="Ransdell A.S."/>
            <person name="Younus H."/>
            <person name="Chow J."/>
            <person name="Chiniquy J."/>
            <person name="Lipzen A."/>
            <person name="Tritt A."/>
            <person name="Sun H."/>
            <person name="Haridas S."/>
            <person name="LaButti K."/>
            <person name="Ohm R.A."/>
            <person name="Kues U."/>
            <person name="Blanchette R.A."/>
            <person name="Grigoriev I.V."/>
            <person name="Minto R.E."/>
            <person name="Hibbett D.S."/>
        </authorList>
    </citation>
    <scope>NUCLEOTIDE SEQUENCE [LARGE SCALE GENOMIC DNA]</scope>
    <source>
        <strain evidence="2 3">FP15055 ss-10</strain>
    </source>
</reference>
<accession>A0A0D7BRB4</accession>
<evidence type="ECO:0008006" key="4">
    <source>
        <dbReference type="Google" id="ProtNLM"/>
    </source>
</evidence>
<feature type="compositionally biased region" description="Basic and acidic residues" evidence="1">
    <location>
        <begin position="82"/>
        <end position="106"/>
    </location>
</feature>
<feature type="region of interest" description="Disordered" evidence="1">
    <location>
        <begin position="155"/>
        <end position="192"/>
    </location>
</feature>
<dbReference type="EMBL" id="KN880440">
    <property type="protein sequence ID" value="KIY72755.1"/>
    <property type="molecule type" value="Genomic_DNA"/>
</dbReference>
<dbReference type="OrthoDB" id="340681at2759"/>
<evidence type="ECO:0000313" key="3">
    <source>
        <dbReference type="Proteomes" id="UP000054007"/>
    </source>
</evidence>
<feature type="region of interest" description="Disordered" evidence="1">
    <location>
        <begin position="78"/>
        <end position="115"/>
    </location>
</feature>
<proteinExistence type="predicted"/>
<dbReference type="Pfam" id="PF04801">
    <property type="entry name" value="RPC5"/>
    <property type="match status" value="1"/>
</dbReference>
<dbReference type="PANTHER" id="PTHR12069">
    <property type="entry name" value="DNA-DIRECTED RNA POLYMERASES III 80 KDA POLYPEPTIDE RNA POLYMERASE III SUBUNIT 5"/>
    <property type="match status" value="1"/>
</dbReference>
<evidence type="ECO:0000313" key="2">
    <source>
        <dbReference type="EMBL" id="KIY72755.1"/>
    </source>
</evidence>
<dbReference type="AlphaFoldDB" id="A0A0D7BRB4"/>
<organism evidence="2 3">
    <name type="scientific">Cylindrobasidium torrendii FP15055 ss-10</name>
    <dbReference type="NCBI Taxonomy" id="1314674"/>
    <lineage>
        <taxon>Eukaryota</taxon>
        <taxon>Fungi</taxon>
        <taxon>Dikarya</taxon>
        <taxon>Basidiomycota</taxon>
        <taxon>Agaricomycotina</taxon>
        <taxon>Agaricomycetes</taxon>
        <taxon>Agaricomycetidae</taxon>
        <taxon>Agaricales</taxon>
        <taxon>Marasmiineae</taxon>
        <taxon>Physalacriaceae</taxon>
        <taxon>Cylindrobasidium</taxon>
    </lineage>
</organism>
<feature type="compositionally biased region" description="Acidic residues" evidence="1">
    <location>
        <begin position="161"/>
        <end position="175"/>
    </location>
</feature>
<protein>
    <recommendedName>
        <fullName evidence="4">DNA-directed RNA polymerase III subunit Rpc5</fullName>
    </recommendedName>
</protein>
<dbReference type="GO" id="GO:0042797">
    <property type="term" value="P:tRNA transcription by RNA polymerase III"/>
    <property type="evidence" value="ECO:0007669"/>
    <property type="project" value="TreeGrafter"/>
</dbReference>
<dbReference type="PANTHER" id="PTHR12069:SF0">
    <property type="entry name" value="DNA-DIRECTED RNA POLYMERASE III SUBUNIT RPC5"/>
    <property type="match status" value="1"/>
</dbReference>
<evidence type="ECO:0000256" key="1">
    <source>
        <dbReference type="SAM" id="MobiDB-lite"/>
    </source>
</evidence>
<sequence>MNGPDELLHTLPIRLSSRLCLQVHQFPLLTRPLQPPPSAVVSGKRITARIKPENKRLEIHVPADVRQEVWNAERGYELGAAQREDDKEKNQAPDVKDEKDRPRLSDIRMQSEPINQRGEHFLGIIRNGELHLHPISETHQFRPTLTYLDVFNRKTRRRGEDDSDEDDGPPPDPDDPTPVVIPKPEKRAKKLDAKEVTVAAKRGEEKSMQAMGSMSSTRKEMIQAIHNEEDEDWQPLTFNDVTTGSSAIAFEQLFASNNEILQCQSDISIYLKSIDGLNQ</sequence>
<name>A0A0D7BRB4_9AGAR</name>
<dbReference type="STRING" id="1314674.A0A0D7BRB4"/>
<dbReference type="Proteomes" id="UP000054007">
    <property type="component" value="Unassembled WGS sequence"/>
</dbReference>